<dbReference type="EMBL" id="JAKMXF010000044">
    <property type="protein sequence ID" value="KAI6660041.1"/>
    <property type="molecule type" value="Genomic_DNA"/>
</dbReference>
<reference evidence="3 4" key="1">
    <citation type="journal article" date="2023" name="BMC Biol.">
        <title>The compact genome of the sponge Oopsacas minuta (Hexactinellida) is lacking key metazoan core genes.</title>
        <authorList>
            <person name="Santini S."/>
            <person name="Schenkelaars Q."/>
            <person name="Jourda C."/>
            <person name="Duchesne M."/>
            <person name="Belahbib H."/>
            <person name="Rocher C."/>
            <person name="Selva M."/>
            <person name="Riesgo A."/>
            <person name="Vervoort M."/>
            <person name="Leys S.P."/>
            <person name="Kodjabachian L."/>
            <person name="Le Bivic A."/>
            <person name="Borchiellini C."/>
            <person name="Claverie J.M."/>
            <person name="Renard E."/>
        </authorList>
    </citation>
    <scope>NUCLEOTIDE SEQUENCE [LARGE SCALE GENOMIC DNA]</scope>
    <source>
        <strain evidence="3">SPO-2</strain>
    </source>
</reference>
<proteinExistence type="predicted"/>
<evidence type="ECO:0000256" key="2">
    <source>
        <dbReference type="SAM" id="MobiDB-lite"/>
    </source>
</evidence>
<gene>
    <name evidence="3" type="ORF">LOD99_14382</name>
</gene>
<dbReference type="Proteomes" id="UP001165289">
    <property type="component" value="Unassembled WGS sequence"/>
</dbReference>
<evidence type="ECO:0000256" key="1">
    <source>
        <dbReference type="ARBA" id="ARBA00022490"/>
    </source>
</evidence>
<sequence length="805" mass="93117">MDLHSFLSQAGVDGLEFYMISKIVKLNLIIEWQYFPSRHEESYFAHFKDWLYSENSVDEKFKVERGEILATSTTFTNPAEYKSNKKTYILIDYFLRRKGKSLPLIKDFDYPSESMKCIDKPKLGTLLAFCDYEKRYMYYVDRYPFVLQYLDLDIGWKVNIIDPETNKNCSGEIVEKKYVEFQLCYSLQPDSLASDTIQFGITDFHSLIMDKTRTSNNFVQKQQEQINSRIKKAQHKTLQIQPGTQSDSTYEQIPKSAPVQTNHQIPFQDKGDPPINNHLKQGTSTGYTTDSNSPSQLQDPGADSVPLNETHSLPNNYGIRECNNVTVRLMEKVHEGRVVWVGMFKNVPEVWTLIETTEPRNEPNTFESHGIKYEKKIAHVKPGHGLFVPAKACTLVVPDDIKCPPELPYSSLTGAPNKFDPYSASVIDTGFIPPIKYVKDIIGIKKGIQGLDNSCYMDASLFGMFCFNEMLDEIFLKKSQESKGDNNERYMVVQKILRERIVYPLRKEGFVRADQILLLRYKLDEAGVVDGLLGKEKDPEEFLTCLLQHVLNVQPYLKIRGTRNENGFFFQIFTHRRPHINLPTVQLLLEHAFREDKLMLAEVPQFFLIQMPRDGKHFRLYPHILPSLSLDISNITQSVYSPNCIHCNKPAFYRCGECETSEIYDYKKVYIYYCEGCVQSHEAQTAHKPEEITCDRKQQGLPSQMTLFAVLTIEIGHYVCFAKCGKNPKDWVMFDSMHDRIEDGIKSRNIPRVMPVPDLEDWLSDPNKLCKVSDLDARTTVPEYIRRLTRDVYICMYYSEANQIF</sequence>
<dbReference type="Gene3D" id="3.90.70.10">
    <property type="entry name" value="Cysteine proteinases"/>
    <property type="match status" value="1"/>
</dbReference>
<organism evidence="3 4">
    <name type="scientific">Oopsacas minuta</name>
    <dbReference type="NCBI Taxonomy" id="111878"/>
    <lineage>
        <taxon>Eukaryota</taxon>
        <taxon>Metazoa</taxon>
        <taxon>Porifera</taxon>
        <taxon>Hexactinellida</taxon>
        <taxon>Hexasterophora</taxon>
        <taxon>Lyssacinosida</taxon>
        <taxon>Leucopsacidae</taxon>
        <taxon>Oopsacas</taxon>
    </lineage>
</organism>
<dbReference type="InterPro" id="IPR038765">
    <property type="entry name" value="Papain-like_cys_pep_sf"/>
</dbReference>
<evidence type="ECO:0000313" key="3">
    <source>
        <dbReference type="EMBL" id="KAI6660041.1"/>
    </source>
</evidence>
<dbReference type="PANTHER" id="PTHR11830">
    <property type="entry name" value="40S RIBOSOMAL PROTEIN S3A"/>
    <property type="match status" value="1"/>
</dbReference>
<comment type="caution">
    <text evidence="3">The sequence shown here is derived from an EMBL/GenBank/DDBJ whole genome shotgun (WGS) entry which is preliminary data.</text>
</comment>
<feature type="region of interest" description="Disordered" evidence="2">
    <location>
        <begin position="234"/>
        <end position="312"/>
    </location>
</feature>
<evidence type="ECO:0008006" key="5">
    <source>
        <dbReference type="Google" id="ProtNLM"/>
    </source>
</evidence>
<accession>A0AAV7KJC3</accession>
<feature type="compositionally biased region" description="Polar residues" evidence="2">
    <location>
        <begin position="236"/>
        <end position="251"/>
    </location>
</feature>
<protein>
    <recommendedName>
        <fullName evidence="5">Ubiquitin carboxyl-terminal hydrolase CYLD</fullName>
    </recommendedName>
</protein>
<dbReference type="SUPFAM" id="SSF54001">
    <property type="entry name" value="Cysteine proteinases"/>
    <property type="match status" value="1"/>
</dbReference>
<keyword evidence="4" id="KW-1185">Reference proteome</keyword>
<keyword evidence="1" id="KW-0963">Cytoplasm</keyword>
<dbReference type="AlphaFoldDB" id="A0AAV7KJC3"/>
<evidence type="ECO:0000313" key="4">
    <source>
        <dbReference type="Proteomes" id="UP001165289"/>
    </source>
</evidence>
<feature type="compositionally biased region" description="Polar residues" evidence="2">
    <location>
        <begin position="278"/>
        <end position="298"/>
    </location>
</feature>
<name>A0AAV7KJC3_9METZ</name>